<dbReference type="PANTHER" id="PTHR41339">
    <property type="entry name" value="LIPL48"/>
    <property type="match status" value="1"/>
</dbReference>
<keyword evidence="3" id="KW-1185">Reference proteome</keyword>
<feature type="signal peptide" evidence="1">
    <location>
        <begin position="1"/>
        <end position="21"/>
    </location>
</feature>
<reference evidence="2 3" key="1">
    <citation type="submission" date="2018-03" db="EMBL/GenBank/DDBJ databases">
        <title>Genomic Encyclopedia of Archaeal and Bacterial Type Strains, Phase II (KMG-II): from individual species to whole genera.</title>
        <authorList>
            <person name="Goeker M."/>
        </authorList>
    </citation>
    <scope>NUCLEOTIDE SEQUENCE [LARGE SCALE GENOMIC DNA]</scope>
    <source>
        <strain evidence="2 3">DSM 28229</strain>
    </source>
</reference>
<evidence type="ECO:0008006" key="4">
    <source>
        <dbReference type="Google" id="ProtNLM"/>
    </source>
</evidence>
<dbReference type="PANTHER" id="PTHR41339:SF1">
    <property type="entry name" value="SECRETED PROTEIN"/>
    <property type="match status" value="1"/>
</dbReference>
<sequence length="484" mass="51624">MNNLSKFLAVGMIAASTSLFTACSDDDKIDNPGNGGGETPEWVTGDQTTAANGNTVTVLTGSVDEDFTLTKDTQWIIIDKVFVQRGATLTIEPGTVIYGDTETKGALIVNRGAQINAVGTADEPIVFTSEQETGLRDRGDWAGVVLLGYAKTNNVANSDVEGQGALIEGIVGVEGSDDGRYGGNTQNDNSGKMEFVRIEFAGVALSPDNELNSLTFGGVGNQTEVNHIIVSHAGDDSYEWFGGESNHQYLVSTGCIDDDFDTDEGYRGILQYGVSIKDPMTADVSGSRAFEASSSKDAAAANGYHSQPVFLNFTAVGPYAFSESIHPYHQSGVRADRATEIEIYNSVLVGYPHGIQRQDKSGEIAPNAKFMNNYLAGHDETFVDIAGGGINDIVADNHEKATIADILNLPTTNYGDYVDGNVVPHLASELNASSINPADVIEGDADQSVIEDVDFVGAINPQGIQAEWNWTSNWMLMDAVNQPY</sequence>
<organism evidence="2 3">
    <name type="scientific">Sediminitomix flava</name>
    <dbReference type="NCBI Taxonomy" id="379075"/>
    <lineage>
        <taxon>Bacteria</taxon>
        <taxon>Pseudomonadati</taxon>
        <taxon>Bacteroidota</taxon>
        <taxon>Cytophagia</taxon>
        <taxon>Cytophagales</taxon>
        <taxon>Flammeovirgaceae</taxon>
        <taxon>Sediminitomix</taxon>
    </lineage>
</organism>
<accession>A0A315ZF66</accession>
<feature type="chain" id="PRO_5016411539" description="T9SS C-terminal target domain-containing protein" evidence="1">
    <location>
        <begin position="22"/>
        <end position="484"/>
    </location>
</feature>
<proteinExistence type="predicted"/>
<protein>
    <recommendedName>
        <fullName evidence="4">T9SS C-terminal target domain-containing protein</fullName>
    </recommendedName>
</protein>
<name>A0A315ZF66_SEDFL</name>
<evidence type="ECO:0000313" key="3">
    <source>
        <dbReference type="Proteomes" id="UP000245535"/>
    </source>
</evidence>
<dbReference type="OrthoDB" id="1521716at2"/>
<evidence type="ECO:0000256" key="1">
    <source>
        <dbReference type="SAM" id="SignalP"/>
    </source>
</evidence>
<keyword evidence="1" id="KW-0732">Signal</keyword>
<comment type="caution">
    <text evidence="2">The sequence shown here is derived from an EMBL/GenBank/DDBJ whole genome shotgun (WGS) entry which is preliminary data.</text>
</comment>
<dbReference type="EMBL" id="QGDO01000001">
    <property type="protein sequence ID" value="PWJ44195.1"/>
    <property type="molecule type" value="Genomic_DNA"/>
</dbReference>
<evidence type="ECO:0000313" key="2">
    <source>
        <dbReference type="EMBL" id="PWJ44195.1"/>
    </source>
</evidence>
<dbReference type="AlphaFoldDB" id="A0A315ZF66"/>
<dbReference type="RefSeq" id="WP_109615706.1">
    <property type="nucleotide sequence ID" value="NZ_QGDO01000001.1"/>
</dbReference>
<dbReference type="PROSITE" id="PS51257">
    <property type="entry name" value="PROKAR_LIPOPROTEIN"/>
    <property type="match status" value="1"/>
</dbReference>
<gene>
    <name evidence="2" type="ORF">BC781_101545</name>
</gene>
<dbReference type="Proteomes" id="UP000245535">
    <property type="component" value="Unassembled WGS sequence"/>
</dbReference>